<gene>
    <name evidence="2" type="ORF">FF011L_52750</name>
</gene>
<protein>
    <recommendedName>
        <fullName evidence="4">Tetratricopeptide repeat protein</fullName>
    </recommendedName>
</protein>
<keyword evidence="1" id="KW-0812">Transmembrane</keyword>
<feature type="transmembrane region" description="Helical" evidence="1">
    <location>
        <begin position="58"/>
        <end position="80"/>
    </location>
</feature>
<feature type="transmembrane region" description="Helical" evidence="1">
    <location>
        <begin position="28"/>
        <end position="46"/>
    </location>
</feature>
<sequence>MNAKRNRLPEMSAAVSAVNTGDAKQQHWLSGLGLTLGIALVFAAFSQLRAGSGEAILVFGRMDVLLCALLVVLPSSLRFAARASAVSIGIRALLFLVCVVIVFVVYQAASFQIQSGIASRGTWPWMVVVAWFSMAAVGLAVAWSKLILTGNSDRRWGWDLAFLVMAVCLPALYVDSASNGLRTELNRSLQDQRILRGLGQAERLWQLQPQWKVQEIPLGSLVKDLQEANRQLMLESERPLSPSAPTAALGGRVGVLLQLEQPQQALRKLQPLLSGDRFHPIALDYQGLCYQRMERYEESLKAYQASADYWKEQPEQPQQVAGLSSALKGIAYAYRHLGMKLAEEQAYTELVERYPSGTNHLMLAKCLQDHQKSGLAAEHAKAAKQQDPALASQADEMITSMAVNHFGCFQVGR</sequence>
<dbReference type="Gene3D" id="1.25.40.10">
    <property type="entry name" value="Tetratricopeptide repeat domain"/>
    <property type="match status" value="1"/>
</dbReference>
<dbReference type="KEGG" id="rml:FF011L_52750"/>
<feature type="transmembrane region" description="Helical" evidence="1">
    <location>
        <begin position="156"/>
        <end position="174"/>
    </location>
</feature>
<name>A0A517MNL1_9BACT</name>
<evidence type="ECO:0008006" key="4">
    <source>
        <dbReference type="Google" id="ProtNLM"/>
    </source>
</evidence>
<dbReference type="SUPFAM" id="SSF48452">
    <property type="entry name" value="TPR-like"/>
    <property type="match status" value="1"/>
</dbReference>
<dbReference type="InterPro" id="IPR011990">
    <property type="entry name" value="TPR-like_helical_dom_sf"/>
</dbReference>
<dbReference type="AlphaFoldDB" id="A0A517MNL1"/>
<accession>A0A517MNL1</accession>
<keyword evidence="3" id="KW-1185">Reference proteome</keyword>
<evidence type="ECO:0000313" key="3">
    <source>
        <dbReference type="Proteomes" id="UP000320672"/>
    </source>
</evidence>
<keyword evidence="1" id="KW-1133">Transmembrane helix</keyword>
<dbReference type="Proteomes" id="UP000320672">
    <property type="component" value="Chromosome"/>
</dbReference>
<dbReference type="OrthoDB" id="215446at2"/>
<feature type="transmembrane region" description="Helical" evidence="1">
    <location>
        <begin position="92"/>
        <end position="111"/>
    </location>
</feature>
<feature type="transmembrane region" description="Helical" evidence="1">
    <location>
        <begin position="123"/>
        <end position="144"/>
    </location>
</feature>
<organism evidence="2 3">
    <name type="scientific">Roseimaritima multifibrata</name>
    <dbReference type="NCBI Taxonomy" id="1930274"/>
    <lineage>
        <taxon>Bacteria</taxon>
        <taxon>Pseudomonadati</taxon>
        <taxon>Planctomycetota</taxon>
        <taxon>Planctomycetia</taxon>
        <taxon>Pirellulales</taxon>
        <taxon>Pirellulaceae</taxon>
        <taxon>Roseimaritima</taxon>
    </lineage>
</organism>
<dbReference type="RefSeq" id="WP_145354607.1">
    <property type="nucleotide sequence ID" value="NZ_CP036262.1"/>
</dbReference>
<dbReference type="EMBL" id="CP036262">
    <property type="protein sequence ID" value="QDS96464.1"/>
    <property type="molecule type" value="Genomic_DNA"/>
</dbReference>
<keyword evidence="1" id="KW-0472">Membrane</keyword>
<evidence type="ECO:0000313" key="2">
    <source>
        <dbReference type="EMBL" id="QDS96464.1"/>
    </source>
</evidence>
<reference evidence="2 3" key="1">
    <citation type="submission" date="2019-02" db="EMBL/GenBank/DDBJ databases">
        <title>Deep-cultivation of Planctomycetes and their phenomic and genomic characterization uncovers novel biology.</title>
        <authorList>
            <person name="Wiegand S."/>
            <person name="Jogler M."/>
            <person name="Boedeker C."/>
            <person name="Pinto D."/>
            <person name="Vollmers J."/>
            <person name="Rivas-Marin E."/>
            <person name="Kohn T."/>
            <person name="Peeters S.H."/>
            <person name="Heuer A."/>
            <person name="Rast P."/>
            <person name="Oberbeckmann S."/>
            <person name="Bunk B."/>
            <person name="Jeske O."/>
            <person name="Meyerdierks A."/>
            <person name="Storesund J.E."/>
            <person name="Kallscheuer N."/>
            <person name="Luecker S."/>
            <person name="Lage O.M."/>
            <person name="Pohl T."/>
            <person name="Merkel B.J."/>
            <person name="Hornburger P."/>
            <person name="Mueller R.-W."/>
            <person name="Bruemmer F."/>
            <person name="Labrenz M."/>
            <person name="Spormann A.M."/>
            <person name="Op den Camp H."/>
            <person name="Overmann J."/>
            <person name="Amann R."/>
            <person name="Jetten M.S.M."/>
            <person name="Mascher T."/>
            <person name="Medema M.H."/>
            <person name="Devos D.P."/>
            <person name="Kaster A.-K."/>
            <person name="Ovreas L."/>
            <person name="Rohde M."/>
            <person name="Galperin M.Y."/>
            <person name="Jogler C."/>
        </authorList>
    </citation>
    <scope>NUCLEOTIDE SEQUENCE [LARGE SCALE GENOMIC DNA]</scope>
    <source>
        <strain evidence="2 3">FF011L</strain>
    </source>
</reference>
<proteinExistence type="predicted"/>
<evidence type="ECO:0000256" key="1">
    <source>
        <dbReference type="SAM" id="Phobius"/>
    </source>
</evidence>